<evidence type="ECO:0000313" key="1">
    <source>
        <dbReference type="EMBL" id="KAF2866368.1"/>
    </source>
</evidence>
<sequence length="482" mass="53360">MFATSSFLSARQSSRLAGRRFLAVLGGSRFPHLDSSSFAPSHIIKKDVAIIGGGATGTYAAIRLKDKGKSAIVIEQKARIGGHTDTYIDPETKIPIDIGVKLFQNLTLVHNYFSRFGLELIPFDIFDQPLIQNVDFKTGKQITGLPPTNQTAVADAFQRYAEQVFKYPDLNRGFFIPEPVPEDLLLPFGEFVAKYHLEAALYNILSITAALGNILELPTLQVIRTQGISLLTTTLLTTARQNNSELYSKAQDELLASNSLLLSSTVLASSRGRDGESVKLLVKTPSGPKLIIAKKLLITVPPKLDYLAPLDTSTEERKLFRKFTSVGYYIAIVKNAGITPGLQLNSYGQDTPYFLPQFPALYNINPTPNPNLNLLIYGTKFGQTLTDKQVKADIIAGIRRYQRENPSNATLAEPEVVEFRNHSPYNLMVSAEETRSGFYRDLYALQGKRNTWWTGAAWKAQDSSMSWLYTEESVLPGLLAGL</sequence>
<dbReference type="PANTHER" id="PTHR42923">
    <property type="entry name" value="PROTOPORPHYRINOGEN OXIDASE"/>
    <property type="match status" value="1"/>
</dbReference>
<dbReference type="InterPro" id="IPR036188">
    <property type="entry name" value="FAD/NAD-bd_sf"/>
</dbReference>
<dbReference type="Proteomes" id="UP000481861">
    <property type="component" value="Unassembled WGS sequence"/>
</dbReference>
<dbReference type="Pfam" id="PF13450">
    <property type="entry name" value="NAD_binding_8"/>
    <property type="match status" value="1"/>
</dbReference>
<dbReference type="EMBL" id="JAADJZ010000028">
    <property type="protein sequence ID" value="KAF2866368.1"/>
    <property type="molecule type" value="Genomic_DNA"/>
</dbReference>
<dbReference type="Gene3D" id="1.10.405.20">
    <property type="match status" value="1"/>
</dbReference>
<accession>A0A7C8HZK3</accession>
<dbReference type="PANTHER" id="PTHR42923:SF26">
    <property type="entry name" value="FMN REDUCTASE LOT6, PUTATIVE (AFU_ORTHOLOGUE AFUA_7G06600)-RELATED"/>
    <property type="match status" value="1"/>
</dbReference>
<name>A0A7C8HZK3_9PLEO</name>
<organism evidence="1 2">
    <name type="scientific">Massariosphaeria phaeospora</name>
    <dbReference type="NCBI Taxonomy" id="100035"/>
    <lineage>
        <taxon>Eukaryota</taxon>
        <taxon>Fungi</taxon>
        <taxon>Dikarya</taxon>
        <taxon>Ascomycota</taxon>
        <taxon>Pezizomycotina</taxon>
        <taxon>Dothideomycetes</taxon>
        <taxon>Pleosporomycetidae</taxon>
        <taxon>Pleosporales</taxon>
        <taxon>Pleosporales incertae sedis</taxon>
        <taxon>Massariosphaeria</taxon>
    </lineage>
</organism>
<dbReference type="InterPro" id="IPR050464">
    <property type="entry name" value="Zeta_carotene_desat/Oxidored"/>
</dbReference>
<dbReference type="GO" id="GO:0016491">
    <property type="term" value="F:oxidoreductase activity"/>
    <property type="evidence" value="ECO:0007669"/>
    <property type="project" value="TreeGrafter"/>
</dbReference>
<dbReference type="SUPFAM" id="SSF51905">
    <property type="entry name" value="FAD/NAD(P)-binding domain"/>
    <property type="match status" value="1"/>
</dbReference>
<reference evidence="1 2" key="1">
    <citation type="submission" date="2020-01" db="EMBL/GenBank/DDBJ databases">
        <authorList>
            <consortium name="DOE Joint Genome Institute"/>
            <person name="Haridas S."/>
            <person name="Albert R."/>
            <person name="Binder M."/>
            <person name="Bloem J."/>
            <person name="Labutti K."/>
            <person name="Salamov A."/>
            <person name="Andreopoulos B."/>
            <person name="Baker S.E."/>
            <person name="Barry K."/>
            <person name="Bills G."/>
            <person name="Bluhm B.H."/>
            <person name="Cannon C."/>
            <person name="Castanera R."/>
            <person name="Culley D.E."/>
            <person name="Daum C."/>
            <person name="Ezra D."/>
            <person name="Gonzalez J.B."/>
            <person name="Henrissat B."/>
            <person name="Kuo A."/>
            <person name="Liang C."/>
            <person name="Lipzen A."/>
            <person name="Lutzoni F."/>
            <person name="Magnuson J."/>
            <person name="Mondo S."/>
            <person name="Nolan M."/>
            <person name="Ohm R."/>
            <person name="Pangilinan J."/>
            <person name="Park H.-J.H."/>
            <person name="Ramirez L."/>
            <person name="Alfaro M."/>
            <person name="Sun H."/>
            <person name="Tritt A."/>
            <person name="Yoshinaga Y."/>
            <person name="Zwiers L.-H.L."/>
            <person name="Turgeon B.G."/>
            <person name="Goodwin S.B."/>
            <person name="Spatafora J.W."/>
            <person name="Crous P.W."/>
            <person name="Grigoriev I.V."/>
        </authorList>
    </citation>
    <scope>NUCLEOTIDE SEQUENCE [LARGE SCALE GENOMIC DNA]</scope>
    <source>
        <strain evidence="1 2">CBS 611.86</strain>
    </source>
</reference>
<evidence type="ECO:0000313" key="2">
    <source>
        <dbReference type="Proteomes" id="UP000481861"/>
    </source>
</evidence>
<keyword evidence="2" id="KW-1185">Reference proteome</keyword>
<gene>
    <name evidence="1" type="ORF">BDV95DRAFT_631830</name>
</gene>
<dbReference type="OrthoDB" id="68575at2759"/>
<dbReference type="AlphaFoldDB" id="A0A7C8HZK3"/>
<dbReference type="Gene3D" id="3.50.50.60">
    <property type="entry name" value="FAD/NAD(P)-binding domain"/>
    <property type="match status" value="1"/>
</dbReference>
<comment type="caution">
    <text evidence="1">The sequence shown here is derived from an EMBL/GenBank/DDBJ whole genome shotgun (WGS) entry which is preliminary data.</text>
</comment>
<protein>
    <submittedName>
        <fullName evidence="1">Putative FAD dependent oxidoreductase</fullName>
    </submittedName>
</protein>
<dbReference type="Gene3D" id="3.30.70.1990">
    <property type="match status" value="1"/>
</dbReference>
<proteinExistence type="predicted"/>